<proteinExistence type="predicted"/>
<keyword evidence="1" id="KW-0472">Membrane</keyword>
<reference evidence="2" key="1">
    <citation type="submission" date="2023-07" db="EMBL/GenBank/DDBJ databases">
        <title>draft genome sequence of fig (Ficus carica).</title>
        <authorList>
            <person name="Takahashi T."/>
            <person name="Nishimura K."/>
        </authorList>
    </citation>
    <scope>NUCLEOTIDE SEQUENCE</scope>
</reference>
<evidence type="ECO:0000313" key="3">
    <source>
        <dbReference type="Proteomes" id="UP001187192"/>
    </source>
</evidence>
<keyword evidence="1" id="KW-0812">Transmembrane</keyword>
<keyword evidence="1" id="KW-1133">Transmembrane helix</keyword>
<organism evidence="2 3">
    <name type="scientific">Ficus carica</name>
    <name type="common">Common fig</name>
    <dbReference type="NCBI Taxonomy" id="3494"/>
    <lineage>
        <taxon>Eukaryota</taxon>
        <taxon>Viridiplantae</taxon>
        <taxon>Streptophyta</taxon>
        <taxon>Embryophyta</taxon>
        <taxon>Tracheophyta</taxon>
        <taxon>Spermatophyta</taxon>
        <taxon>Magnoliopsida</taxon>
        <taxon>eudicotyledons</taxon>
        <taxon>Gunneridae</taxon>
        <taxon>Pentapetalae</taxon>
        <taxon>rosids</taxon>
        <taxon>fabids</taxon>
        <taxon>Rosales</taxon>
        <taxon>Moraceae</taxon>
        <taxon>Ficeae</taxon>
        <taxon>Ficus</taxon>
    </lineage>
</organism>
<evidence type="ECO:0000256" key="1">
    <source>
        <dbReference type="SAM" id="Phobius"/>
    </source>
</evidence>
<comment type="caution">
    <text evidence="2">The sequence shown here is derived from an EMBL/GenBank/DDBJ whole genome shotgun (WGS) entry which is preliminary data.</text>
</comment>
<evidence type="ECO:0000313" key="2">
    <source>
        <dbReference type="EMBL" id="GMN60336.1"/>
    </source>
</evidence>
<gene>
    <name evidence="2" type="ORF">TIFTF001_029419</name>
</gene>
<evidence type="ECO:0008006" key="4">
    <source>
        <dbReference type="Google" id="ProtNLM"/>
    </source>
</evidence>
<sequence>MASKVIPSGFTVTRRAATPTNRRGIRLPTLKVLTFLIVVIALGSTRVLNFFPTLMTGLIVLFNRGRHSYNVIEITEPQRHNGPPYPIIGDLLSSFTIERRK</sequence>
<dbReference type="EMBL" id="BTGU01000098">
    <property type="protein sequence ID" value="GMN60336.1"/>
    <property type="molecule type" value="Genomic_DNA"/>
</dbReference>
<name>A0AA88J3D3_FICCA</name>
<keyword evidence="3" id="KW-1185">Reference proteome</keyword>
<dbReference type="Proteomes" id="UP001187192">
    <property type="component" value="Unassembled WGS sequence"/>
</dbReference>
<feature type="transmembrane region" description="Helical" evidence="1">
    <location>
        <begin position="32"/>
        <end position="62"/>
    </location>
</feature>
<dbReference type="AlphaFoldDB" id="A0AA88J3D3"/>
<accession>A0AA88J3D3</accession>
<protein>
    <recommendedName>
        <fullName evidence="4">Transmembrane protein</fullName>
    </recommendedName>
</protein>